<dbReference type="AlphaFoldDB" id="A0A7S2KQQ2"/>
<feature type="region of interest" description="Disordered" evidence="1">
    <location>
        <begin position="53"/>
        <end position="72"/>
    </location>
</feature>
<reference evidence="2" key="1">
    <citation type="submission" date="2021-01" db="EMBL/GenBank/DDBJ databases">
        <authorList>
            <person name="Corre E."/>
            <person name="Pelletier E."/>
            <person name="Niang G."/>
            <person name="Scheremetjew M."/>
            <person name="Finn R."/>
            <person name="Kale V."/>
            <person name="Holt S."/>
            <person name="Cochrane G."/>
            <person name="Meng A."/>
            <person name="Brown T."/>
            <person name="Cohen L."/>
        </authorList>
    </citation>
    <scope>NUCLEOTIDE SEQUENCE</scope>
    <source>
        <strain evidence="2">B650</strain>
    </source>
</reference>
<evidence type="ECO:0000256" key="1">
    <source>
        <dbReference type="SAM" id="MobiDB-lite"/>
    </source>
</evidence>
<dbReference type="EMBL" id="HBGY01017267">
    <property type="protein sequence ID" value="CAD9583972.1"/>
    <property type="molecule type" value="Transcribed_RNA"/>
</dbReference>
<accession>A0A7S2KQQ2</accession>
<evidence type="ECO:0000313" key="2">
    <source>
        <dbReference type="EMBL" id="CAD9583972.1"/>
    </source>
</evidence>
<protein>
    <submittedName>
        <fullName evidence="2">Uncharacterized protein</fullName>
    </submittedName>
</protein>
<feature type="compositionally biased region" description="Low complexity" evidence="1">
    <location>
        <begin position="57"/>
        <end position="66"/>
    </location>
</feature>
<gene>
    <name evidence="2" type="ORF">LDAN0321_LOCUS11157</name>
</gene>
<proteinExistence type="predicted"/>
<sequence length="172" mass="18869">MPRILSRNMPRRSSSRTSAQFWWANRSDVSLSNMVIHGTGSYGSQSNLLFKQGTANSSTAPSSVSSQEEFSDGHNLNATHCTTTMSNSKPSSGMLRSSKTRGDLTLCYKESDGTVGQEAATTKSSAKIPEEWGQFVDVTISEEEELLSGMQRGRFLVSPSRAKILRAQRLLR</sequence>
<organism evidence="2">
    <name type="scientific">Leptocylindrus danicus</name>
    <dbReference type="NCBI Taxonomy" id="163516"/>
    <lineage>
        <taxon>Eukaryota</taxon>
        <taxon>Sar</taxon>
        <taxon>Stramenopiles</taxon>
        <taxon>Ochrophyta</taxon>
        <taxon>Bacillariophyta</taxon>
        <taxon>Coscinodiscophyceae</taxon>
        <taxon>Chaetocerotophycidae</taxon>
        <taxon>Leptocylindrales</taxon>
        <taxon>Leptocylindraceae</taxon>
        <taxon>Leptocylindrus</taxon>
    </lineage>
</organism>
<name>A0A7S2KQQ2_9STRA</name>